<sequence>MAPIFHRGPGGRLRANLQRTNSYHASTIRPSYNRRLGARPKSAPKSTAKRGSGKASKIRLSPIHDVIVVKDDEMDIDTDDDLIHKKPPVREALDPISAILGANEPTQSDLEPFPPLADRYDMLDFLHESELEDFIKPIPRHCLLHCKHAICRHVTRLQCDRKKLQCQCAAERAQARPTQDLQLKARLNIHPILREAEKRSNEFDYNQDIVINGGEAIALLSEMVNITKTQLFSYSSLSSRSSNKSDSKWVRTLPLSARDTTAKYRAKIEMRFFREVYRYLAKRHWREPDLFISPNLMVMQIQTCLLMALIEYGTSLRGESKEGGNTWCIDEASEIIRKDSHMAAVGLGGAKAWSAFCGC</sequence>
<protein>
    <submittedName>
        <fullName evidence="2">Uncharacterized protein</fullName>
    </submittedName>
</protein>
<keyword evidence="3" id="KW-1185">Reference proteome</keyword>
<dbReference type="EMBL" id="ML994695">
    <property type="protein sequence ID" value="KAF2177111.1"/>
    <property type="molecule type" value="Genomic_DNA"/>
</dbReference>
<gene>
    <name evidence="2" type="ORF">K469DRAFT_755346</name>
</gene>
<accession>A0A6A6DCC1</accession>
<proteinExistence type="predicted"/>
<evidence type="ECO:0000313" key="2">
    <source>
        <dbReference type="EMBL" id="KAF2177111.1"/>
    </source>
</evidence>
<evidence type="ECO:0000256" key="1">
    <source>
        <dbReference type="SAM" id="MobiDB-lite"/>
    </source>
</evidence>
<dbReference type="AlphaFoldDB" id="A0A6A6DCC1"/>
<reference evidence="2" key="1">
    <citation type="journal article" date="2020" name="Stud. Mycol.">
        <title>101 Dothideomycetes genomes: a test case for predicting lifestyles and emergence of pathogens.</title>
        <authorList>
            <person name="Haridas S."/>
            <person name="Albert R."/>
            <person name="Binder M."/>
            <person name="Bloem J."/>
            <person name="Labutti K."/>
            <person name="Salamov A."/>
            <person name="Andreopoulos B."/>
            <person name="Baker S."/>
            <person name="Barry K."/>
            <person name="Bills G."/>
            <person name="Bluhm B."/>
            <person name="Cannon C."/>
            <person name="Castanera R."/>
            <person name="Culley D."/>
            <person name="Daum C."/>
            <person name="Ezra D."/>
            <person name="Gonzalez J."/>
            <person name="Henrissat B."/>
            <person name="Kuo A."/>
            <person name="Liang C."/>
            <person name="Lipzen A."/>
            <person name="Lutzoni F."/>
            <person name="Magnuson J."/>
            <person name="Mondo S."/>
            <person name="Nolan M."/>
            <person name="Ohm R."/>
            <person name="Pangilinan J."/>
            <person name="Park H.-J."/>
            <person name="Ramirez L."/>
            <person name="Alfaro M."/>
            <person name="Sun H."/>
            <person name="Tritt A."/>
            <person name="Yoshinaga Y."/>
            <person name="Zwiers L.-H."/>
            <person name="Turgeon B."/>
            <person name="Goodwin S."/>
            <person name="Spatafora J."/>
            <person name="Crous P."/>
            <person name="Grigoriev I."/>
        </authorList>
    </citation>
    <scope>NUCLEOTIDE SEQUENCE</scope>
    <source>
        <strain evidence="2">CBS 207.26</strain>
    </source>
</reference>
<dbReference type="Proteomes" id="UP000800200">
    <property type="component" value="Unassembled WGS sequence"/>
</dbReference>
<feature type="region of interest" description="Disordered" evidence="1">
    <location>
        <begin position="30"/>
        <end position="57"/>
    </location>
</feature>
<organism evidence="2 3">
    <name type="scientific">Zopfia rhizophila CBS 207.26</name>
    <dbReference type="NCBI Taxonomy" id="1314779"/>
    <lineage>
        <taxon>Eukaryota</taxon>
        <taxon>Fungi</taxon>
        <taxon>Dikarya</taxon>
        <taxon>Ascomycota</taxon>
        <taxon>Pezizomycotina</taxon>
        <taxon>Dothideomycetes</taxon>
        <taxon>Dothideomycetes incertae sedis</taxon>
        <taxon>Zopfiaceae</taxon>
        <taxon>Zopfia</taxon>
    </lineage>
</organism>
<evidence type="ECO:0000313" key="3">
    <source>
        <dbReference type="Proteomes" id="UP000800200"/>
    </source>
</evidence>
<name>A0A6A6DCC1_9PEZI</name>